<dbReference type="Proteomes" id="UP000676336">
    <property type="component" value="Unassembled WGS sequence"/>
</dbReference>
<dbReference type="EMBL" id="CAJOBI010103780">
    <property type="protein sequence ID" value="CAF4600124.1"/>
    <property type="molecule type" value="Genomic_DNA"/>
</dbReference>
<organism evidence="1 2">
    <name type="scientific">Rotaria magnacalcarata</name>
    <dbReference type="NCBI Taxonomy" id="392030"/>
    <lineage>
        <taxon>Eukaryota</taxon>
        <taxon>Metazoa</taxon>
        <taxon>Spiralia</taxon>
        <taxon>Gnathifera</taxon>
        <taxon>Rotifera</taxon>
        <taxon>Eurotatoria</taxon>
        <taxon>Bdelloidea</taxon>
        <taxon>Philodinida</taxon>
        <taxon>Philodinidae</taxon>
        <taxon>Rotaria</taxon>
    </lineage>
</organism>
<evidence type="ECO:0000313" key="1">
    <source>
        <dbReference type="EMBL" id="CAF4600124.1"/>
    </source>
</evidence>
<accession>A0A8S2YZ37</accession>
<dbReference type="AlphaFoldDB" id="A0A8S2YZ37"/>
<proteinExistence type="predicted"/>
<comment type="caution">
    <text evidence="1">The sequence shown here is derived from an EMBL/GenBank/DDBJ whole genome shotgun (WGS) entry which is preliminary data.</text>
</comment>
<feature type="non-terminal residue" evidence="1">
    <location>
        <position position="37"/>
    </location>
</feature>
<name>A0A8S2YZ37_9BILA</name>
<reference evidence="1" key="1">
    <citation type="submission" date="2021-02" db="EMBL/GenBank/DDBJ databases">
        <authorList>
            <person name="Nowell W R."/>
        </authorList>
    </citation>
    <scope>NUCLEOTIDE SEQUENCE</scope>
</reference>
<sequence>MASGITVEFHNGLNFPIELVVTQNNVAPQQAATIHAG</sequence>
<protein>
    <submittedName>
        <fullName evidence="1">Uncharacterized protein</fullName>
    </submittedName>
</protein>
<gene>
    <name evidence="1" type="ORF">SMN809_LOCUS39044</name>
</gene>
<evidence type="ECO:0000313" key="2">
    <source>
        <dbReference type="Proteomes" id="UP000676336"/>
    </source>
</evidence>